<organism evidence="6 7">
    <name type="scientific">Aspergillus sclerotialis</name>
    <dbReference type="NCBI Taxonomy" id="2070753"/>
    <lineage>
        <taxon>Eukaryota</taxon>
        <taxon>Fungi</taxon>
        <taxon>Dikarya</taxon>
        <taxon>Ascomycota</taxon>
        <taxon>Pezizomycotina</taxon>
        <taxon>Eurotiomycetes</taxon>
        <taxon>Eurotiomycetidae</taxon>
        <taxon>Eurotiales</taxon>
        <taxon>Aspergillaceae</taxon>
        <taxon>Aspergillus</taxon>
        <taxon>Aspergillus subgen. Polypaecilum</taxon>
    </lineage>
</organism>
<dbReference type="HAMAP" id="MF_00845">
    <property type="entry name" value="TetX_monooxygenase"/>
    <property type="match status" value="1"/>
</dbReference>
<evidence type="ECO:0000313" key="6">
    <source>
        <dbReference type="EMBL" id="RJE25394.1"/>
    </source>
</evidence>
<dbReference type="AlphaFoldDB" id="A0A3A3A146"/>
<dbReference type="GO" id="GO:0004497">
    <property type="term" value="F:monooxygenase activity"/>
    <property type="evidence" value="ECO:0007669"/>
    <property type="project" value="UniProtKB-KW"/>
</dbReference>
<protein>
    <submittedName>
        <fullName evidence="6">FAD binding domain protein</fullName>
    </submittedName>
</protein>
<dbReference type="Proteomes" id="UP000266188">
    <property type="component" value="Unassembled WGS sequence"/>
</dbReference>
<evidence type="ECO:0000313" key="7">
    <source>
        <dbReference type="Proteomes" id="UP000266188"/>
    </source>
</evidence>
<evidence type="ECO:0000256" key="4">
    <source>
        <dbReference type="ARBA" id="ARBA00023033"/>
    </source>
</evidence>
<evidence type="ECO:0000256" key="1">
    <source>
        <dbReference type="ARBA" id="ARBA00022630"/>
    </source>
</evidence>
<dbReference type="InterPro" id="IPR002938">
    <property type="entry name" value="FAD-bd"/>
</dbReference>
<keyword evidence="4" id="KW-0503">Monooxygenase</keyword>
<gene>
    <name evidence="6" type="ORF">PHISCL_02285</name>
</gene>
<dbReference type="PANTHER" id="PTHR46972">
    <property type="entry name" value="MONOOXYGENASE ASQM-RELATED"/>
    <property type="match status" value="1"/>
</dbReference>
<dbReference type="EMBL" id="MVGC01000049">
    <property type="protein sequence ID" value="RJE25394.1"/>
    <property type="molecule type" value="Genomic_DNA"/>
</dbReference>
<dbReference type="PANTHER" id="PTHR46972:SF1">
    <property type="entry name" value="FAD DEPENDENT OXIDOREDUCTASE DOMAIN-CONTAINING PROTEIN"/>
    <property type="match status" value="1"/>
</dbReference>
<evidence type="ECO:0000256" key="2">
    <source>
        <dbReference type="ARBA" id="ARBA00022827"/>
    </source>
</evidence>
<dbReference type="PRINTS" id="PR00420">
    <property type="entry name" value="RNGMNOXGNASE"/>
</dbReference>
<dbReference type="InterPro" id="IPR043683">
    <property type="entry name" value="TetX_monooxygenase"/>
</dbReference>
<dbReference type="STRING" id="2070753.A0A3A3A146"/>
<dbReference type="SUPFAM" id="SSF51905">
    <property type="entry name" value="FAD/NAD(P)-binding domain"/>
    <property type="match status" value="1"/>
</dbReference>
<keyword evidence="2" id="KW-0274">FAD</keyword>
<feature type="domain" description="FAD-binding" evidence="5">
    <location>
        <begin position="5"/>
        <end position="340"/>
    </location>
</feature>
<comment type="caution">
    <text evidence="6">The sequence shown here is derived from an EMBL/GenBank/DDBJ whole genome shotgun (WGS) entry which is preliminary data.</text>
</comment>
<dbReference type="Pfam" id="PF01494">
    <property type="entry name" value="FAD_binding_3"/>
    <property type="match status" value="1"/>
</dbReference>
<keyword evidence="7" id="KW-1185">Reference proteome</keyword>
<sequence length="431" mass="47723">MNSPKVAVIGAGPAGLTLARLLQCHDIPCTVFEYEKTIDARDQGGTLDLHENGGLLALKEAGIYEVFLKHARPEGEVLKIYLPDDQLIMDEGKNADQARPKEMHGRPEIDRIKLRTMLLESLKPGTVQWGHKLRKVESSGEGPSERTFALHFQHRVEAGFDLVVGGDGAWSRVRPLCTSEKPFYSGIAGYDVRILDADNTQPALAERCGHGMCLTLGPNRGILSQKNGDGTIRTYGFMRAAETWEEDSGIDFKDPDTALADFIDQFYSDWAQDAKDLILKADRGTAVPRKMYMLPVGLRWESQPGVTVIGDAAHVMTPFAGVGVNVAMQDSLELSRQIISRKDQWTSKAEQRLSLAAGIAAYEAEMFDRAERYAKKTIMYLDLFFHHRGGVAMVEHFDRVKAIEKAQCEDGATKEALQERVRTAQEVGSTG</sequence>
<dbReference type="GO" id="GO:0071949">
    <property type="term" value="F:FAD binding"/>
    <property type="evidence" value="ECO:0007669"/>
    <property type="project" value="InterPro"/>
</dbReference>
<dbReference type="Gene3D" id="3.50.50.60">
    <property type="entry name" value="FAD/NAD(P)-binding domain"/>
    <property type="match status" value="1"/>
</dbReference>
<keyword evidence="1" id="KW-0285">Flavoprotein</keyword>
<dbReference type="GO" id="GO:0046677">
    <property type="term" value="P:response to antibiotic"/>
    <property type="evidence" value="ECO:0007669"/>
    <property type="project" value="InterPro"/>
</dbReference>
<evidence type="ECO:0000259" key="5">
    <source>
        <dbReference type="Pfam" id="PF01494"/>
    </source>
</evidence>
<dbReference type="OrthoDB" id="655030at2759"/>
<name>A0A3A3A146_9EURO</name>
<evidence type="ECO:0000256" key="3">
    <source>
        <dbReference type="ARBA" id="ARBA00023002"/>
    </source>
</evidence>
<keyword evidence="3" id="KW-0560">Oxidoreductase</keyword>
<reference evidence="7" key="1">
    <citation type="submission" date="2017-02" db="EMBL/GenBank/DDBJ databases">
        <authorList>
            <person name="Tafer H."/>
            <person name="Lopandic K."/>
        </authorList>
    </citation>
    <scope>NUCLEOTIDE SEQUENCE [LARGE SCALE GENOMIC DNA]</scope>
    <source>
        <strain evidence="7">CBS 366.77</strain>
    </source>
</reference>
<dbReference type="InterPro" id="IPR036188">
    <property type="entry name" value="FAD/NAD-bd_sf"/>
</dbReference>
<accession>A0A3A3A146</accession>
<proteinExistence type="inferred from homology"/>